<keyword evidence="7" id="KW-1185">Reference proteome</keyword>
<feature type="region of interest" description="Disordered" evidence="1">
    <location>
        <begin position="145"/>
        <end position="453"/>
    </location>
</feature>
<evidence type="ECO:0000313" key="6">
    <source>
        <dbReference type="EMBL" id="KAF2458266.1"/>
    </source>
</evidence>
<feature type="domain" description="DUF7614" evidence="5">
    <location>
        <begin position="1155"/>
        <end position="1189"/>
    </location>
</feature>
<sequence>MAEDGSTIGRQPDEHKFLSKHRWRAKIFSNDEALAKETNQKFRLNDDVVDFLKPSTMKAAHPSPPKIDIAAAQRWPGASDLKKTASPTPPSAMRTTRPSRRKGLTVSFVRAAPEIIGEGGDESEIPAIEIGKSREAAVKYASLFDSSTAQDDSKLGTRSSSGISGSDARMADSHPKLLQRSQTSFNELSPPLKEKFESDVRNSPNFTPKDDEDPSFRPRPIQRTQTGYMDVGSAPGRPSLDSMDSDISYQVPPPITRKQTEFETGVGQQQGGASRLPNIDDIDEDEIPLRQQKEPDFLETEPSNPNSFSAKVQHKMRAEEGRALHEAAKDAVAAMQGTMDRPLSSGSQTSTKVPPSHTPSRSDSKSSQLSHPLPAVATPPQQHAGLAHPQSAQHYHMDDITGPSNYLASSPKSSLRPTPSPQPASVSSRGVSPSGLDQPTRSRMQKPEHHDTEKQVVVDFSKQAAPLQLEQDPGMQVNVEQPLSSPPIRLDQDPGLHAVISGDRTPGDIALDDFGARVTHMSNIFRLTSEFEKPMFEYSPMQWLRGGIWWLLRGRSGLEAMLRNRSKGEDGRPNSGSSVQRDQRLLQPHVDLAKTWWILTNVLPQYPHLSVYSGDRGFGPQAISARSRGDHYAADVLSIADILLGNLKAVFSSMSRNQMMPPFQSLMQGHDQSIWVKYPNFTPDVQAILSGTAKSSLLADHSTNSAFANPLSLMPLGDSRTDFCYGRMFVQASLSTDDQESDRVPLICVLSILRGHGDLGVKAAICSQSELVNLVIHSDSKRGGSHGISGPTWENDVQWKIRQSRGLYVRLPRGFTLSVDLSEADYRSLHSIYHYTQTIGRTIAPAHDEKLQSSAPLRGASPAPGNAAGGFPSERVHRPRLRVFEKIDVTSGVRPRRFHSGYRVAVVTNPKGKSLSSIEHKWNMTEPIIYEFVVDGHPSKNDAGPPPPAMVLRAVKDQSTRVTFFVVFNDAAERNHFYMVLNGIVVAPGERVFAQVTLLGLSIAPVDNGGRISPTPATKAIERFNWQDLRVTMCEDLESPGTMDHAPTVLSESLRVTVRHAAGSMTDRLNLGPGEMLFRLDTDGSPRVHLLRAAQSDMSSSIWPAKLSHDPSAPDALVDLVRSMHLGPTVRTLSFPSLKELHTFQQAVTGFYVRYDSIASTFAISRRRMVVPIYKRWEASRVRVQVVAQAMGAGGGWGGAGGQGSTSGSGGGGGMVTMLLAFFEGFAHSDAMGFLMKSMDVFEKDGKTKIKLVDAKFALPPEKRDKDEAYDGAEPQKRRFVSLDMPEYPGEHDDITIGFETEAERDRFSAALPAAMTIGRMVTFKRKI</sequence>
<protein>
    <submittedName>
        <fullName evidence="6">Uncharacterized protein</fullName>
    </submittedName>
</protein>
<dbReference type="Pfam" id="PF24587">
    <property type="entry name" value="DUF7612"/>
    <property type="match status" value="1"/>
</dbReference>
<dbReference type="InterPro" id="IPR056032">
    <property type="entry name" value="DUF7613"/>
</dbReference>
<feature type="region of interest" description="Disordered" evidence="1">
    <location>
        <begin position="564"/>
        <end position="583"/>
    </location>
</feature>
<feature type="compositionally biased region" description="Basic and acidic residues" evidence="1">
    <location>
        <begin position="316"/>
        <end position="329"/>
    </location>
</feature>
<evidence type="ECO:0000313" key="7">
    <source>
        <dbReference type="Proteomes" id="UP000799766"/>
    </source>
</evidence>
<dbReference type="EMBL" id="MU001678">
    <property type="protein sequence ID" value="KAF2458266.1"/>
    <property type="molecule type" value="Genomic_DNA"/>
</dbReference>
<feature type="compositionally biased region" description="Polar residues" evidence="1">
    <location>
        <begin position="301"/>
        <end position="310"/>
    </location>
</feature>
<dbReference type="Pfam" id="PF24586">
    <property type="entry name" value="DUF7611"/>
    <property type="match status" value="1"/>
</dbReference>
<feature type="region of interest" description="Disordered" evidence="1">
    <location>
        <begin position="854"/>
        <end position="874"/>
    </location>
</feature>
<reference evidence="6" key="1">
    <citation type="journal article" date="2020" name="Stud. Mycol.">
        <title>101 Dothideomycetes genomes: a test case for predicting lifestyles and emergence of pathogens.</title>
        <authorList>
            <person name="Haridas S."/>
            <person name="Albert R."/>
            <person name="Binder M."/>
            <person name="Bloem J."/>
            <person name="Labutti K."/>
            <person name="Salamov A."/>
            <person name="Andreopoulos B."/>
            <person name="Baker S."/>
            <person name="Barry K."/>
            <person name="Bills G."/>
            <person name="Bluhm B."/>
            <person name="Cannon C."/>
            <person name="Castanera R."/>
            <person name="Culley D."/>
            <person name="Daum C."/>
            <person name="Ezra D."/>
            <person name="Gonzalez J."/>
            <person name="Henrissat B."/>
            <person name="Kuo A."/>
            <person name="Liang C."/>
            <person name="Lipzen A."/>
            <person name="Lutzoni F."/>
            <person name="Magnuson J."/>
            <person name="Mondo S."/>
            <person name="Nolan M."/>
            <person name="Ohm R."/>
            <person name="Pangilinan J."/>
            <person name="Park H.-J."/>
            <person name="Ramirez L."/>
            <person name="Alfaro M."/>
            <person name="Sun H."/>
            <person name="Tritt A."/>
            <person name="Yoshinaga Y."/>
            <person name="Zwiers L.-H."/>
            <person name="Turgeon B."/>
            <person name="Goodwin S."/>
            <person name="Spatafora J."/>
            <person name="Crous P."/>
            <person name="Grigoriev I."/>
        </authorList>
    </citation>
    <scope>NUCLEOTIDE SEQUENCE</scope>
    <source>
        <strain evidence="6">ATCC 16933</strain>
    </source>
</reference>
<evidence type="ECO:0000256" key="1">
    <source>
        <dbReference type="SAM" id="MobiDB-lite"/>
    </source>
</evidence>
<feature type="compositionally biased region" description="Polar residues" evidence="1">
    <location>
        <begin position="344"/>
        <end position="370"/>
    </location>
</feature>
<feature type="compositionally biased region" description="Polar residues" evidence="1">
    <location>
        <begin position="402"/>
        <end position="442"/>
    </location>
</feature>
<evidence type="ECO:0000259" key="2">
    <source>
        <dbReference type="Pfam" id="PF24586"/>
    </source>
</evidence>
<dbReference type="InterPro" id="IPR056031">
    <property type="entry name" value="DUF7612"/>
</dbReference>
<feature type="domain" description="DUF7613" evidence="4">
    <location>
        <begin position="988"/>
        <end position="1149"/>
    </location>
</feature>
<organism evidence="6 7">
    <name type="scientific">Lineolata rhizophorae</name>
    <dbReference type="NCBI Taxonomy" id="578093"/>
    <lineage>
        <taxon>Eukaryota</taxon>
        <taxon>Fungi</taxon>
        <taxon>Dikarya</taxon>
        <taxon>Ascomycota</taxon>
        <taxon>Pezizomycotina</taxon>
        <taxon>Dothideomycetes</taxon>
        <taxon>Dothideomycetes incertae sedis</taxon>
        <taxon>Lineolatales</taxon>
        <taxon>Lineolataceae</taxon>
        <taxon>Lineolata</taxon>
    </lineage>
</organism>
<feature type="domain" description="DUF7611" evidence="2">
    <location>
        <begin position="678"/>
        <end position="840"/>
    </location>
</feature>
<feature type="compositionally biased region" description="Low complexity" evidence="1">
    <location>
        <begin position="859"/>
        <end position="872"/>
    </location>
</feature>
<evidence type="ECO:0000259" key="5">
    <source>
        <dbReference type="Pfam" id="PF24589"/>
    </source>
</evidence>
<feature type="compositionally biased region" description="Polar residues" evidence="1">
    <location>
        <begin position="145"/>
        <end position="164"/>
    </location>
</feature>
<accession>A0A6A6P2R9</accession>
<feature type="domain" description="DUF7612" evidence="3">
    <location>
        <begin position="846"/>
        <end position="984"/>
    </location>
</feature>
<dbReference type="Proteomes" id="UP000799766">
    <property type="component" value="Unassembled WGS sequence"/>
</dbReference>
<gene>
    <name evidence="6" type="ORF">BDY21DRAFT_284515</name>
</gene>
<feature type="region of interest" description="Disordered" evidence="1">
    <location>
        <begin position="73"/>
        <end position="105"/>
    </location>
</feature>
<evidence type="ECO:0000259" key="3">
    <source>
        <dbReference type="Pfam" id="PF24587"/>
    </source>
</evidence>
<dbReference type="Pfam" id="PF24588">
    <property type="entry name" value="DUF7613"/>
    <property type="match status" value="1"/>
</dbReference>
<feature type="domain" description="DUF7614" evidence="5">
    <location>
        <begin position="1216"/>
        <end position="1313"/>
    </location>
</feature>
<feature type="compositionally biased region" description="Basic and acidic residues" evidence="1">
    <location>
        <begin position="287"/>
        <end position="296"/>
    </location>
</feature>
<proteinExistence type="predicted"/>
<dbReference type="OrthoDB" id="4356615at2759"/>
<dbReference type="Pfam" id="PF24589">
    <property type="entry name" value="DUF7614"/>
    <property type="match status" value="2"/>
</dbReference>
<dbReference type="InterPro" id="IPR056030">
    <property type="entry name" value="DUF7611"/>
</dbReference>
<evidence type="ECO:0000259" key="4">
    <source>
        <dbReference type="Pfam" id="PF24588"/>
    </source>
</evidence>
<dbReference type="InterPro" id="IPR056033">
    <property type="entry name" value="DUF7614"/>
</dbReference>
<name>A0A6A6P2R9_9PEZI</name>